<gene>
    <name evidence="2" type="ORF">SI7747_04005040</name>
</gene>
<evidence type="ECO:0000256" key="1">
    <source>
        <dbReference type="SAM" id="Phobius"/>
    </source>
</evidence>
<feature type="transmembrane region" description="Helical" evidence="1">
    <location>
        <begin position="101"/>
        <end position="123"/>
    </location>
</feature>
<organism evidence="2">
    <name type="scientific">Spirodela intermedia</name>
    <name type="common">Intermediate duckweed</name>
    <dbReference type="NCBI Taxonomy" id="51605"/>
    <lineage>
        <taxon>Eukaryota</taxon>
        <taxon>Viridiplantae</taxon>
        <taxon>Streptophyta</taxon>
        <taxon>Embryophyta</taxon>
        <taxon>Tracheophyta</taxon>
        <taxon>Spermatophyta</taxon>
        <taxon>Magnoliopsida</taxon>
        <taxon>Liliopsida</taxon>
        <taxon>Araceae</taxon>
        <taxon>Lemnoideae</taxon>
        <taxon>Spirodela</taxon>
    </lineage>
</organism>
<dbReference type="EMBL" id="CACRZD030000004">
    <property type="protein sequence ID" value="CAA6658596.1"/>
    <property type="molecule type" value="Genomic_DNA"/>
</dbReference>
<sequence length="168" mass="18397">MGSASDERTLDNGLPQGLRIEAVKEGEEPVSFGPSAVLAHYGRGWSLQTITEEGFFSLGLLGMMWHSHGQRRRHNKLLCSAESRLRGAPRKPSGGHITPGYIGRIALAFVFMFFLGGLLTLFLEYLPPCSHSSPHLPSRTPKDWACSGQPFQLFAPFNSNKCAEISPA</sequence>
<dbReference type="Proteomes" id="UP001189122">
    <property type="component" value="Unassembled WGS sequence"/>
</dbReference>
<evidence type="ECO:0000313" key="2">
    <source>
        <dbReference type="EMBL" id="CAA2618873.1"/>
    </source>
</evidence>
<dbReference type="PANTHER" id="PTHR36396">
    <property type="entry name" value="MALTASE-GLUCOAMYLASE, INTESTINAL PROTEIN"/>
    <property type="match status" value="1"/>
</dbReference>
<keyword evidence="1" id="KW-0812">Transmembrane</keyword>
<dbReference type="EMBL" id="LR743591">
    <property type="protein sequence ID" value="CAA2618873.1"/>
    <property type="molecule type" value="Genomic_DNA"/>
</dbReference>
<dbReference type="AlphaFoldDB" id="A0A7I8ILH4"/>
<dbReference type="PANTHER" id="PTHR36396:SF1">
    <property type="entry name" value="MALTASE-GLUCOAMYLASE, INTESTINAL PROTEIN"/>
    <property type="match status" value="1"/>
</dbReference>
<evidence type="ECO:0000313" key="3">
    <source>
        <dbReference type="Proteomes" id="UP001189122"/>
    </source>
</evidence>
<reference evidence="2 3" key="1">
    <citation type="submission" date="2019-12" db="EMBL/GenBank/DDBJ databases">
        <authorList>
            <person name="Scholz U."/>
            <person name="Mascher M."/>
            <person name="Fiebig A."/>
        </authorList>
    </citation>
    <scope>NUCLEOTIDE SEQUENCE</scope>
</reference>
<accession>A0A7I8ILH4</accession>
<proteinExistence type="predicted"/>
<keyword evidence="1" id="KW-0472">Membrane</keyword>
<name>A0A7I8ILH4_SPIIN</name>
<protein>
    <submittedName>
        <fullName evidence="2">Uncharacterized protein</fullName>
    </submittedName>
</protein>
<keyword evidence="1" id="KW-1133">Transmembrane helix</keyword>
<keyword evidence="3" id="KW-1185">Reference proteome</keyword>